<evidence type="ECO:0000313" key="2">
    <source>
        <dbReference type="Proteomes" id="UP001234297"/>
    </source>
</evidence>
<protein>
    <submittedName>
        <fullName evidence="1">Uncharacterized protein</fullName>
    </submittedName>
</protein>
<gene>
    <name evidence="1" type="ORF">MRB53_014103</name>
</gene>
<sequence length="93" mass="9976">MAASSYRWANYWAGGRNEVVWCRVVAGQQAEIVAAEKFSSWLQEIKKLMAAGGGKGASGRWVDGGDAGGRWDKKWPVEKGVRRLAGGDFGGSS</sequence>
<organism evidence="1 2">
    <name type="scientific">Persea americana</name>
    <name type="common">Avocado</name>
    <dbReference type="NCBI Taxonomy" id="3435"/>
    <lineage>
        <taxon>Eukaryota</taxon>
        <taxon>Viridiplantae</taxon>
        <taxon>Streptophyta</taxon>
        <taxon>Embryophyta</taxon>
        <taxon>Tracheophyta</taxon>
        <taxon>Spermatophyta</taxon>
        <taxon>Magnoliopsida</taxon>
        <taxon>Magnoliidae</taxon>
        <taxon>Laurales</taxon>
        <taxon>Lauraceae</taxon>
        <taxon>Persea</taxon>
    </lineage>
</organism>
<dbReference type="Proteomes" id="UP001234297">
    <property type="component" value="Chromosome 4"/>
</dbReference>
<dbReference type="EMBL" id="CM056812">
    <property type="protein sequence ID" value="KAJ8617917.1"/>
    <property type="molecule type" value="Genomic_DNA"/>
</dbReference>
<accession>A0ACC2KAA2</accession>
<name>A0ACC2KAA2_PERAE</name>
<proteinExistence type="predicted"/>
<evidence type="ECO:0000313" key="1">
    <source>
        <dbReference type="EMBL" id="KAJ8617917.1"/>
    </source>
</evidence>
<reference evidence="1 2" key="1">
    <citation type="journal article" date="2022" name="Hortic Res">
        <title>A haplotype resolved chromosomal level avocado genome allows analysis of novel avocado genes.</title>
        <authorList>
            <person name="Nath O."/>
            <person name="Fletcher S.J."/>
            <person name="Hayward A."/>
            <person name="Shaw L.M."/>
            <person name="Masouleh A.K."/>
            <person name="Furtado A."/>
            <person name="Henry R.J."/>
            <person name="Mitter N."/>
        </authorList>
    </citation>
    <scope>NUCLEOTIDE SEQUENCE [LARGE SCALE GENOMIC DNA]</scope>
    <source>
        <strain evidence="2">cv. Hass</strain>
    </source>
</reference>
<comment type="caution">
    <text evidence="1">The sequence shown here is derived from an EMBL/GenBank/DDBJ whole genome shotgun (WGS) entry which is preliminary data.</text>
</comment>
<keyword evidence="2" id="KW-1185">Reference proteome</keyword>